<proteinExistence type="predicted"/>
<accession>D7KD15</accession>
<organism evidence="3">
    <name type="scientific">Arabidopsis lyrata subsp. lyrata</name>
    <name type="common">Lyre-leaved rock-cress</name>
    <dbReference type="NCBI Taxonomy" id="81972"/>
    <lineage>
        <taxon>Eukaryota</taxon>
        <taxon>Viridiplantae</taxon>
        <taxon>Streptophyta</taxon>
        <taxon>Embryophyta</taxon>
        <taxon>Tracheophyta</taxon>
        <taxon>Spermatophyta</taxon>
        <taxon>Magnoliopsida</taxon>
        <taxon>eudicotyledons</taxon>
        <taxon>Gunneridae</taxon>
        <taxon>Pentapetalae</taxon>
        <taxon>rosids</taxon>
        <taxon>malvids</taxon>
        <taxon>Brassicales</taxon>
        <taxon>Brassicaceae</taxon>
        <taxon>Camelineae</taxon>
        <taxon>Arabidopsis</taxon>
    </lineage>
</organism>
<evidence type="ECO:0000313" key="1">
    <source>
        <dbReference type="EMBL" id="EFH67692.1"/>
    </source>
</evidence>
<dbReference type="Gramene" id="Al_scaffold_0001_3083">
    <property type="protein sequence ID" value="Al_scaffold_0001_3083"/>
    <property type="gene ID" value="Al_scaffold_0001_3083"/>
</dbReference>
<dbReference type="AlphaFoldDB" id="D7KD15"/>
<reference evidence="1" key="1">
    <citation type="submission" date="2009-11" db="EMBL/GenBank/DDBJ databases">
        <authorList>
            <consortium name="US DOE Joint Genome Institute (JGI-PGF)"/>
            <person name="Ottilar R."/>
            <person name="Schmutz J."/>
            <person name="Salamov A."/>
            <person name="Cheng J.F."/>
            <person name="Lucas S."/>
            <person name="Pitluck S."/>
            <person name="Gundlach H."/>
            <person name="Guo Y."/>
            <person name="Haberer G."/>
            <person name="Nasrallah J."/>
            <person name="Mayer K.F.X."/>
            <person name="van de Peer Y."/>
            <person name="Weigel D."/>
            <person name="Grigoriev I.V."/>
        </authorList>
    </citation>
    <scope>NUCLEOTIDE SEQUENCE</scope>
</reference>
<reference evidence="3" key="3">
    <citation type="journal article" date="2011" name="Nat. Genet.">
        <title>The Arabidopsis lyrata genome sequence and the basis of rapid genome size change.</title>
        <authorList>
            <person name="Hu T.T."/>
            <person name="Pattyn P."/>
            <person name="Bakker E.G."/>
            <person name="Cao J."/>
            <person name="Cheng J.-F."/>
            <person name="Clark R.M."/>
            <person name="Fahlgren N."/>
            <person name="Fawcett J.A."/>
            <person name="Grimwood J."/>
            <person name="Gundlach H."/>
            <person name="Haberer G."/>
            <person name="Hollister J.D."/>
            <person name="Ossowski S."/>
            <person name="Ottilar R.P."/>
            <person name="Salamov A.A."/>
            <person name="Schneeberger K."/>
            <person name="Spannagl M."/>
            <person name="Wang X."/>
            <person name="Yang L."/>
            <person name="Nasrallah M.E."/>
            <person name="Bergelson J."/>
            <person name="Carrington J.C."/>
            <person name="Gaut B.S."/>
            <person name="Schmutz J."/>
            <person name="Mayer K.F.X."/>
            <person name="Van de Peer Y."/>
            <person name="Grigoriev I.V."/>
            <person name="Nordborg M."/>
            <person name="Weigel D."/>
            <person name="Guo Y.-L."/>
        </authorList>
    </citation>
    <scope>NUCLEOTIDE SEQUENCE [LARGE SCALE GENOMIC DNA]</scope>
    <source>
        <strain evidence="3">cv. MN47</strain>
    </source>
</reference>
<keyword evidence="3" id="KW-1185">Reference proteome</keyword>
<evidence type="ECO:0000313" key="3">
    <source>
        <dbReference type="Proteomes" id="UP000008694"/>
    </source>
</evidence>
<gene>
    <name evidence="2" type="ORF">ARALYDRAFT_680760</name>
    <name evidence="1" type="ORF">ARALYDRAFT_681808</name>
</gene>
<dbReference type="EMBL" id="GL348713">
    <property type="protein sequence ID" value="EFH69862.1"/>
    <property type="molecule type" value="Genomic_DNA"/>
</dbReference>
<evidence type="ECO:0000313" key="2">
    <source>
        <dbReference type="EMBL" id="EFH69862.1"/>
    </source>
</evidence>
<protein>
    <submittedName>
        <fullName evidence="1">Predicted protein</fullName>
    </submittedName>
</protein>
<dbReference type="Gramene" id="Al_scaffold_0001_4131">
    <property type="protein sequence ID" value="Al_scaffold_0001_4131"/>
    <property type="gene ID" value="Al_scaffold_0001_4131"/>
</dbReference>
<dbReference type="EMBL" id="GL348713">
    <property type="protein sequence ID" value="EFH67692.1"/>
    <property type="molecule type" value="Genomic_DNA"/>
</dbReference>
<name>D7KD15_ARALL</name>
<dbReference type="HOGENOM" id="CLU_2336490_0_0_1"/>
<reference evidence="1" key="2">
    <citation type="submission" date="2010-06" db="EMBL/GenBank/DDBJ databases">
        <title>The basis of rapid genome size change in Arabidopsis.</title>
        <authorList>
            <consortium name="US DOE Joint Genome Institute (JGI-PGF)"/>
            <person name="Bakker E."/>
            <person name="Bergelson J."/>
            <person name="Cheng J.Fang."/>
            <person name="Clark R.M."/>
            <person name="Fawcett J."/>
            <person name="Gaut B."/>
            <person name="Grigoriev I."/>
            <person name="Gundlach H."/>
            <person name="Guo Y."/>
            <person name="Haberer G."/>
            <person name="Hollister J."/>
            <person name="Hu T.T."/>
            <person name="Mayer K.F.X."/>
            <person name="Nasrallah J."/>
            <person name="Nordborg M."/>
            <person name="Otillar R."/>
            <person name="Pattyn P."/>
            <person name="Schmutz J."/>
            <person name="Spannagl M."/>
            <person name="van de Peer Y."/>
            <person name="Wang X."/>
            <person name="Weigel D."/>
            <person name="Yang L."/>
        </authorList>
    </citation>
    <scope>NUCLEOTIDE SEQUENCE</scope>
</reference>
<sequence length="98" mass="11546">MVAWRSAVSMAIDQGREERRLCMFSVEDIGGYKVYQEWYVVEVFHRQYCLLIQGMHEFKQLGSSDEIRDSKIIQERRGLRLLQNTRSKGKFTIGVDDI</sequence>
<dbReference type="Proteomes" id="UP000008694">
    <property type="component" value="Unassembled WGS sequence"/>
</dbReference>